<dbReference type="AlphaFoldDB" id="A0A1F5YEG2"/>
<protein>
    <submittedName>
        <fullName evidence="1">Uncharacterized protein</fullName>
    </submittedName>
</protein>
<reference evidence="1 2" key="1">
    <citation type="journal article" date="2016" name="Nat. Commun.">
        <title>Thousands of microbial genomes shed light on interconnected biogeochemical processes in an aquifer system.</title>
        <authorList>
            <person name="Anantharaman K."/>
            <person name="Brown C.T."/>
            <person name="Hug L.A."/>
            <person name="Sharon I."/>
            <person name="Castelle C.J."/>
            <person name="Probst A.J."/>
            <person name="Thomas B.C."/>
            <person name="Singh A."/>
            <person name="Wilkins M.J."/>
            <person name="Karaoz U."/>
            <person name="Brodie E.L."/>
            <person name="Williams K.H."/>
            <person name="Hubbard S.S."/>
            <person name="Banfield J.F."/>
        </authorList>
    </citation>
    <scope>NUCLEOTIDE SEQUENCE [LARGE SCALE GENOMIC DNA]</scope>
</reference>
<accession>A0A1F5YEG2</accession>
<proteinExistence type="predicted"/>
<dbReference type="EMBL" id="MFIV01000086">
    <property type="protein sequence ID" value="OGF98558.1"/>
    <property type="molecule type" value="Genomic_DNA"/>
</dbReference>
<organism evidence="1 2">
    <name type="scientific">Candidatus Glassbacteria bacterium GWA2_58_10</name>
    <dbReference type="NCBI Taxonomy" id="1817865"/>
    <lineage>
        <taxon>Bacteria</taxon>
        <taxon>Candidatus Glassiibacteriota</taxon>
    </lineage>
</organism>
<sequence>MSGLDPRTARLLADRMVDSFFNGLSDSELGTILTGSAEDDAISPLFSMLTYTYEVYLEQVSLPEAEVRDFFKCAVQRKLKEFADRPARSG</sequence>
<evidence type="ECO:0000313" key="1">
    <source>
        <dbReference type="EMBL" id="OGF98558.1"/>
    </source>
</evidence>
<name>A0A1F5YEG2_9BACT</name>
<comment type="caution">
    <text evidence="1">The sequence shown here is derived from an EMBL/GenBank/DDBJ whole genome shotgun (WGS) entry which is preliminary data.</text>
</comment>
<evidence type="ECO:0000313" key="2">
    <source>
        <dbReference type="Proteomes" id="UP000176992"/>
    </source>
</evidence>
<dbReference type="Proteomes" id="UP000176992">
    <property type="component" value="Unassembled WGS sequence"/>
</dbReference>
<gene>
    <name evidence="1" type="ORF">A2Z86_09785</name>
</gene>